<dbReference type="InterPro" id="IPR005064">
    <property type="entry name" value="BUG"/>
</dbReference>
<comment type="similarity">
    <text evidence="1">Belongs to the UPF0065 (bug) family.</text>
</comment>
<dbReference type="InterPro" id="IPR042100">
    <property type="entry name" value="Bug_dom1"/>
</dbReference>
<evidence type="ECO:0000313" key="3">
    <source>
        <dbReference type="Proteomes" id="UP000672657"/>
    </source>
</evidence>
<organism evidence="2 3">
    <name type="scientific">Cupriavidus numazuensis</name>
    <dbReference type="NCBI Taxonomy" id="221992"/>
    <lineage>
        <taxon>Bacteria</taxon>
        <taxon>Pseudomonadati</taxon>
        <taxon>Pseudomonadota</taxon>
        <taxon>Betaproteobacteria</taxon>
        <taxon>Burkholderiales</taxon>
        <taxon>Burkholderiaceae</taxon>
        <taxon>Cupriavidus</taxon>
    </lineage>
</organism>
<dbReference type="Gene3D" id="3.40.190.10">
    <property type="entry name" value="Periplasmic binding protein-like II"/>
    <property type="match status" value="1"/>
</dbReference>
<dbReference type="PANTHER" id="PTHR42928:SF5">
    <property type="entry name" value="BLR1237 PROTEIN"/>
    <property type="match status" value="1"/>
</dbReference>
<evidence type="ECO:0000256" key="1">
    <source>
        <dbReference type="ARBA" id="ARBA00006987"/>
    </source>
</evidence>
<dbReference type="Pfam" id="PF03401">
    <property type="entry name" value="TctC"/>
    <property type="match status" value="1"/>
</dbReference>
<dbReference type="InterPro" id="IPR019546">
    <property type="entry name" value="TAT_signal_bac_arc"/>
</dbReference>
<accession>A0ABM8TF50</accession>
<dbReference type="PIRSF" id="PIRSF017082">
    <property type="entry name" value="YflP"/>
    <property type="match status" value="1"/>
</dbReference>
<dbReference type="CDD" id="cd07012">
    <property type="entry name" value="PBP2_Bug_TTT"/>
    <property type="match status" value="1"/>
</dbReference>
<proteinExistence type="inferred from homology"/>
<evidence type="ECO:0000313" key="2">
    <source>
        <dbReference type="EMBL" id="CAG2141134.1"/>
    </source>
</evidence>
<dbReference type="Gene3D" id="3.40.190.150">
    <property type="entry name" value="Bordetella uptake gene, domain 1"/>
    <property type="match status" value="1"/>
</dbReference>
<dbReference type="SUPFAM" id="SSF53850">
    <property type="entry name" value="Periplasmic binding protein-like II"/>
    <property type="match status" value="1"/>
</dbReference>
<keyword evidence="3" id="KW-1185">Reference proteome</keyword>
<reference evidence="2 3" key="1">
    <citation type="submission" date="2021-03" db="EMBL/GenBank/DDBJ databases">
        <authorList>
            <person name="Peeters C."/>
        </authorList>
    </citation>
    <scope>NUCLEOTIDE SEQUENCE [LARGE SCALE GENOMIC DNA]</scope>
    <source>
        <strain evidence="2 3">LMG 26411</strain>
    </source>
</reference>
<comment type="caution">
    <text evidence="2">The sequence shown here is derived from an EMBL/GenBank/DDBJ whole genome shotgun (WGS) entry which is preliminary data.</text>
</comment>
<protein>
    <recommendedName>
        <fullName evidence="4">Tripartite tricarboxylate transporter substrate binding protein</fullName>
    </recommendedName>
</protein>
<evidence type="ECO:0008006" key="4">
    <source>
        <dbReference type="Google" id="ProtNLM"/>
    </source>
</evidence>
<dbReference type="RefSeq" id="WP_211953109.1">
    <property type="nucleotide sequence ID" value="NZ_CAJPVI010000010.1"/>
</dbReference>
<gene>
    <name evidence="2" type="ORF">LMG26411_01993</name>
</gene>
<dbReference type="PROSITE" id="PS51318">
    <property type="entry name" value="TAT"/>
    <property type="match status" value="1"/>
</dbReference>
<dbReference type="Proteomes" id="UP000672657">
    <property type="component" value="Unassembled WGS sequence"/>
</dbReference>
<sequence length="329" mass="34585">MTTRRQFLANISVGTVALATTTHIAWARNTFPSRPVRLVCASPAGAPIDAISRKLAELLSRRLGVAVVVENKAGAVGVLAASDVARSTDGHSFLVTTNSPLVTAPSVMKSLPYDPATAFALISKVGASPVVLVANPGFKANSLAELVADFKSGKLKATYGSWGPGTMPVQVMESFARKAGVKVTEIPYRGSPPALQDVLANQVDMTFLSPHVAAPMIAEGKLKPLAVVGKHRAKSLPNVQTFPEAGFRDFIFTNATWAGVAGPARMERATLDRMASEIQACVRDPAMDGFLASIGFEAVGNTPAAFNAEFRAELAVIPPLLRDLGVVPQ</sequence>
<name>A0ABM8TF50_9BURK</name>
<dbReference type="NCBIfam" id="TIGR01409">
    <property type="entry name" value="TAT_signal_seq"/>
    <property type="match status" value="1"/>
</dbReference>
<dbReference type="InterPro" id="IPR006311">
    <property type="entry name" value="TAT_signal"/>
</dbReference>
<dbReference type="PANTHER" id="PTHR42928">
    <property type="entry name" value="TRICARBOXYLATE-BINDING PROTEIN"/>
    <property type="match status" value="1"/>
</dbReference>
<dbReference type="EMBL" id="CAJPVI010000010">
    <property type="protein sequence ID" value="CAG2141134.1"/>
    <property type="molecule type" value="Genomic_DNA"/>
</dbReference>